<protein>
    <submittedName>
        <fullName evidence="2">Antibiotic biosynthesis monooxygenase</fullName>
    </submittedName>
</protein>
<feature type="domain" description="ABM" evidence="1">
    <location>
        <begin position="6"/>
        <end position="74"/>
    </location>
</feature>
<dbReference type="InterPro" id="IPR007138">
    <property type="entry name" value="ABM_dom"/>
</dbReference>
<dbReference type="GO" id="GO:0004497">
    <property type="term" value="F:monooxygenase activity"/>
    <property type="evidence" value="ECO:0007669"/>
    <property type="project" value="UniProtKB-KW"/>
</dbReference>
<dbReference type="EMBL" id="MU839055">
    <property type="protein sequence ID" value="KAK1761693.1"/>
    <property type="molecule type" value="Genomic_DNA"/>
</dbReference>
<dbReference type="Gene3D" id="3.30.70.100">
    <property type="match status" value="1"/>
</dbReference>
<dbReference type="PANTHER" id="PTHR37811">
    <property type="entry name" value="BLL5343 PROTEIN"/>
    <property type="match status" value="1"/>
</dbReference>
<organism evidence="2 3">
    <name type="scientific">Phialemonium atrogriseum</name>
    <dbReference type="NCBI Taxonomy" id="1093897"/>
    <lineage>
        <taxon>Eukaryota</taxon>
        <taxon>Fungi</taxon>
        <taxon>Dikarya</taxon>
        <taxon>Ascomycota</taxon>
        <taxon>Pezizomycotina</taxon>
        <taxon>Sordariomycetes</taxon>
        <taxon>Sordariomycetidae</taxon>
        <taxon>Cephalothecales</taxon>
        <taxon>Cephalothecaceae</taxon>
        <taxon>Phialemonium</taxon>
    </lineage>
</organism>
<name>A0AAJ0BNR9_9PEZI</name>
<dbReference type="RefSeq" id="XP_060277906.1">
    <property type="nucleotide sequence ID" value="XM_060425725.1"/>
</dbReference>
<reference evidence="2" key="1">
    <citation type="submission" date="2023-06" db="EMBL/GenBank/DDBJ databases">
        <title>Genome-scale phylogeny and comparative genomics of the fungal order Sordariales.</title>
        <authorList>
            <consortium name="Lawrence Berkeley National Laboratory"/>
            <person name="Hensen N."/>
            <person name="Bonometti L."/>
            <person name="Westerberg I."/>
            <person name="Brannstrom I.O."/>
            <person name="Guillou S."/>
            <person name="Cros-Aarteil S."/>
            <person name="Calhoun S."/>
            <person name="Haridas S."/>
            <person name="Kuo A."/>
            <person name="Mondo S."/>
            <person name="Pangilinan J."/>
            <person name="Riley R."/>
            <person name="Labutti K."/>
            <person name="Andreopoulos B."/>
            <person name="Lipzen A."/>
            <person name="Chen C."/>
            <person name="Yanf M."/>
            <person name="Daum C."/>
            <person name="Ng V."/>
            <person name="Clum A."/>
            <person name="Steindorff A."/>
            <person name="Ohm R."/>
            <person name="Martin F."/>
            <person name="Silar P."/>
            <person name="Natvig D."/>
            <person name="Lalanne C."/>
            <person name="Gautier V."/>
            <person name="Ament-Velasquez S.L."/>
            <person name="Kruys A."/>
            <person name="Hutchinson M.I."/>
            <person name="Powell A.J."/>
            <person name="Barry K."/>
            <person name="Miller A.N."/>
            <person name="Grigoriev I.V."/>
            <person name="Debuchy R."/>
            <person name="Gladieux P."/>
            <person name="Thoren M.H."/>
            <person name="Johannesson H."/>
        </authorList>
    </citation>
    <scope>NUCLEOTIDE SEQUENCE</scope>
    <source>
        <strain evidence="2">8032-3</strain>
    </source>
</reference>
<dbReference type="AlphaFoldDB" id="A0AAJ0BNR9"/>
<accession>A0AAJ0BNR9</accession>
<dbReference type="InterPro" id="IPR011008">
    <property type="entry name" value="Dimeric_a/b-barrel"/>
</dbReference>
<keyword evidence="2" id="KW-0560">Oxidoreductase</keyword>
<gene>
    <name evidence="2" type="ORF">QBC33DRAFT_502370</name>
</gene>
<dbReference type="GeneID" id="85308912"/>
<keyword evidence="2" id="KW-0503">Monooxygenase</keyword>
<sequence>MFTVIFEVRPAKWDAYLALAKSLRPALEQVEGFTRNIRYRSLRRDGWLLSLSDWADEKALVRWRTREAHHCAQQRGREEVLEDYHLRVGEVVVDEGGGSREDVTRVGTGPAVTLLEIGGGVMTEREEAYADADTLARAMGLDTSAVGLVSWDVFNVVLSPQDLILVCTWETESAAIAFSNGLRGKGREGIKCRVVRVVRDYGKYDRREAPQFYPDVPGQETLHM</sequence>
<dbReference type="InterPro" id="IPR052936">
    <property type="entry name" value="Jasmonate_Hydroxylase-like"/>
</dbReference>
<comment type="caution">
    <text evidence="2">The sequence shown here is derived from an EMBL/GenBank/DDBJ whole genome shotgun (WGS) entry which is preliminary data.</text>
</comment>
<dbReference type="SUPFAM" id="SSF54909">
    <property type="entry name" value="Dimeric alpha+beta barrel"/>
    <property type="match status" value="1"/>
</dbReference>
<keyword evidence="3" id="KW-1185">Reference proteome</keyword>
<proteinExistence type="predicted"/>
<dbReference type="Proteomes" id="UP001244011">
    <property type="component" value="Unassembled WGS sequence"/>
</dbReference>
<evidence type="ECO:0000313" key="2">
    <source>
        <dbReference type="EMBL" id="KAK1761693.1"/>
    </source>
</evidence>
<dbReference type="PANTHER" id="PTHR37811:SF2">
    <property type="entry name" value="ABM DOMAIN-CONTAINING PROTEIN"/>
    <property type="match status" value="1"/>
</dbReference>
<dbReference type="Pfam" id="PF03992">
    <property type="entry name" value="ABM"/>
    <property type="match status" value="1"/>
</dbReference>
<evidence type="ECO:0000313" key="3">
    <source>
        <dbReference type="Proteomes" id="UP001244011"/>
    </source>
</evidence>
<evidence type="ECO:0000259" key="1">
    <source>
        <dbReference type="Pfam" id="PF03992"/>
    </source>
</evidence>